<dbReference type="EMBL" id="AE014074">
    <property type="protein sequence ID" value="AAM79323.1"/>
    <property type="molecule type" value="Genomic_DNA"/>
</dbReference>
<sequence length="120" mass="13522">MIKGKSIKKAKTGNGELKTVIKFYTSTTDDSLDGRDTKLDLVYKTRGEVYNPSSKDIEIANMRKVEAKMTLKIRDPLNQYHPSNSDFVEIVDSRIKGKLGIIDVRPDFNDRKFLIIVAGG</sequence>
<evidence type="ECO:0000313" key="1">
    <source>
        <dbReference type="EMBL" id="AAM79323.1"/>
    </source>
</evidence>
<dbReference type="RefSeq" id="WP_011017386.1">
    <property type="nucleotide sequence ID" value="NC_004070.1"/>
</dbReference>
<dbReference type="Proteomes" id="UP000000564">
    <property type="component" value="Chromosome"/>
</dbReference>
<organism evidence="1 2">
    <name type="scientific">Streptococcus pyogenes serotype M3 (strain ATCC BAA-595 / MGAS315)</name>
    <dbReference type="NCBI Taxonomy" id="198466"/>
    <lineage>
        <taxon>Bacteria</taxon>
        <taxon>Bacillati</taxon>
        <taxon>Bacillota</taxon>
        <taxon>Bacilli</taxon>
        <taxon>Lactobacillales</taxon>
        <taxon>Streptococcaceae</taxon>
        <taxon>Streptococcus</taxon>
    </lineage>
</organism>
<accession>A0A0H2UU85</accession>
<protein>
    <recommendedName>
        <fullName evidence="3">Phage head-tail adapter protein</fullName>
    </recommendedName>
</protein>
<name>A0A0H2UU85_STRP3</name>
<evidence type="ECO:0000313" key="2">
    <source>
        <dbReference type="Proteomes" id="UP000000564"/>
    </source>
</evidence>
<evidence type="ECO:0008006" key="3">
    <source>
        <dbReference type="Google" id="ProtNLM"/>
    </source>
</evidence>
<dbReference type="KEGG" id="spg:SpyM3_0716"/>
<proteinExistence type="predicted"/>
<gene>
    <name evidence="1" type="ordered locus">SpyM3_0716</name>
</gene>
<reference evidence="1 2" key="1">
    <citation type="journal article" date="2002" name="Proc. Natl. Acad. Sci. U.S.A.">
        <title>Genome sequence of a serotype M3 strain of group A Streptococcus: phage-encoded toxins, the high-virulence phenotype, and clone emergence.</title>
        <authorList>
            <person name="Beres S.B."/>
            <person name="Sylva G.L."/>
            <person name="Barbian K.D."/>
            <person name="Lei B."/>
            <person name="Hoff J.S."/>
            <person name="Mammarella N.D."/>
            <person name="Liu M.Y."/>
            <person name="Smoot J.C."/>
            <person name="Porcella S.F."/>
            <person name="Parkins L.D."/>
            <person name="Campbell D.S."/>
            <person name="Smith T.M."/>
            <person name="McCormick J.K."/>
            <person name="Leung D.Y."/>
            <person name="Schlievert P.M."/>
            <person name="Musser J.M."/>
        </authorList>
    </citation>
    <scope>NUCLEOTIDE SEQUENCE [LARGE SCALE GENOMIC DNA]</scope>
    <source>
        <strain evidence="2">ATCC BAA-595 / MGAS315</strain>
    </source>
</reference>
<dbReference type="AlphaFoldDB" id="A0A0H2UU85"/>
<dbReference type="HOGENOM" id="CLU_159922_0_0_9"/>